<evidence type="ECO:0000256" key="2">
    <source>
        <dbReference type="ARBA" id="ARBA00023157"/>
    </source>
</evidence>
<keyword evidence="4" id="KW-0812">Transmembrane</keyword>
<feature type="compositionally biased region" description="Low complexity" evidence="3">
    <location>
        <begin position="398"/>
        <end position="422"/>
    </location>
</feature>
<organism evidence="6 7">
    <name type="scientific">Cellulomonas iranensis</name>
    <dbReference type="NCBI Taxonomy" id="76862"/>
    <lineage>
        <taxon>Bacteria</taxon>
        <taxon>Bacillati</taxon>
        <taxon>Actinomycetota</taxon>
        <taxon>Actinomycetes</taxon>
        <taxon>Micrococcales</taxon>
        <taxon>Cellulomonadaceae</taxon>
        <taxon>Cellulomonas</taxon>
    </lineage>
</organism>
<feature type="region of interest" description="Disordered" evidence="3">
    <location>
        <begin position="1"/>
        <end position="23"/>
    </location>
</feature>
<feature type="transmembrane region" description="Helical" evidence="4">
    <location>
        <begin position="426"/>
        <end position="447"/>
    </location>
</feature>
<keyword evidence="4" id="KW-1133">Transmembrane helix</keyword>
<dbReference type="InterPro" id="IPR013098">
    <property type="entry name" value="Ig_I-set"/>
</dbReference>
<dbReference type="InterPro" id="IPR036179">
    <property type="entry name" value="Ig-like_dom_sf"/>
</dbReference>
<protein>
    <recommendedName>
        <fullName evidence="5">Ig-like domain-containing protein</fullName>
    </recommendedName>
</protein>
<dbReference type="Gene3D" id="2.60.40.10">
    <property type="entry name" value="Immunoglobulins"/>
    <property type="match status" value="1"/>
</dbReference>
<feature type="domain" description="Ig-like" evidence="5">
    <location>
        <begin position="73"/>
        <end position="152"/>
    </location>
</feature>
<dbReference type="SUPFAM" id="SSF48726">
    <property type="entry name" value="Immunoglobulin"/>
    <property type="match status" value="2"/>
</dbReference>
<keyword evidence="7" id="KW-1185">Reference proteome</keyword>
<keyword evidence="2" id="KW-1015">Disulfide bond</keyword>
<keyword evidence="4" id="KW-0472">Membrane</keyword>
<dbReference type="RefSeq" id="WP_070320394.1">
    <property type="nucleotide sequence ID" value="NZ_JAUSVM010000001.1"/>
</dbReference>
<keyword evidence="1" id="KW-0732">Signal</keyword>
<dbReference type="Proteomes" id="UP001240250">
    <property type="component" value="Unassembled WGS sequence"/>
</dbReference>
<evidence type="ECO:0000256" key="3">
    <source>
        <dbReference type="SAM" id="MobiDB-lite"/>
    </source>
</evidence>
<sequence>MTFTAAATGNPAPDVRWQTSTDGTAWADVPDATGPSYARTLTDADHGLLVRAVAGNALATVGSDPATVAVDAPPVVVTPPADVTVDADADATFTVAVAGRPAPAVTWQSSSDGTTWDDVAGATGTTLVVPGDPPADGTRYRAVATSSRGSVTSTDAALRVLVAPTVSDPLDVATAPGAQVAFTVEVTGRPVPDVTWEATSDGTTWAAVGTGTTLRLTPTLADDGLRVRAVATATLVAGPVSVTSAEAELVVAAAPEVVDGPGPVTRLTTGVPATLAWTVLGADATATWDVSRDGGATWQPVPLAWATSARPAGGAAARAAGPAVRTEHVLTLTPSVADEGALVRLTVSTVGGTATASTVLDVVGVDTPGGGTPGGGTPGGGSPGGGTPGTGAPGTGAGTAPAGAGPGTAGTTPTASGLPRTGLAPLPLLALAALVASVGVAGVAAATRRRRTT</sequence>
<dbReference type="InterPro" id="IPR013783">
    <property type="entry name" value="Ig-like_fold"/>
</dbReference>
<feature type="region of interest" description="Disordered" evidence="3">
    <location>
        <begin position="364"/>
        <end position="422"/>
    </location>
</feature>
<proteinExistence type="predicted"/>
<evidence type="ECO:0000259" key="5">
    <source>
        <dbReference type="PROSITE" id="PS50835"/>
    </source>
</evidence>
<dbReference type="InterPro" id="IPR050958">
    <property type="entry name" value="Cell_Adh-Cytoskel_Orgn"/>
</dbReference>
<evidence type="ECO:0000256" key="1">
    <source>
        <dbReference type="ARBA" id="ARBA00022729"/>
    </source>
</evidence>
<accession>A0ABU0GKH7</accession>
<dbReference type="PROSITE" id="PS50835">
    <property type="entry name" value="IG_LIKE"/>
    <property type="match status" value="1"/>
</dbReference>
<dbReference type="Pfam" id="PF07679">
    <property type="entry name" value="I-set"/>
    <property type="match status" value="1"/>
</dbReference>
<name>A0ABU0GKH7_9CELL</name>
<evidence type="ECO:0000313" key="6">
    <source>
        <dbReference type="EMBL" id="MDQ0425588.1"/>
    </source>
</evidence>
<comment type="caution">
    <text evidence="6">The sequence shown here is derived from an EMBL/GenBank/DDBJ whole genome shotgun (WGS) entry which is preliminary data.</text>
</comment>
<dbReference type="InterPro" id="IPR007110">
    <property type="entry name" value="Ig-like_dom"/>
</dbReference>
<gene>
    <name evidence="6" type="ORF">JO380_001969</name>
</gene>
<evidence type="ECO:0000256" key="4">
    <source>
        <dbReference type="SAM" id="Phobius"/>
    </source>
</evidence>
<evidence type="ECO:0000313" key="7">
    <source>
        <dbReference type="Proteomes" id="UP001240250"/>
    </source>
</evidence>
<feature type="compositionally biased region" description="Gly residues" evidence="3">
    <location>
        <begin position="367"/>
        <end position="397"/>
    </location>
</feature>
<dbReference type="PANTHER" id="PTHR45080">
    <property type="entry name" value="CONTACTIN 5"/>
    <property type="match status" value="1"/>
</dbReference>
<reference evidence="6 7" key="1">
    <citation type="submission" date="2023-07" db="EMBL/GenBank/DDBJ databases">
        <title>Sequencing the genomes of 1000 actinobacteria strains.</title>
        <authorList>
            <person name="Klenk H.-P."/>
        </authorList>
    </citation>
    <scope>NUCLEOTIDE SEQUENCE [LARGE SCALE GENOMIC DNA]</scope>
    <source>
        <strain evidence="6 7">DSM 14785</strain>
    </source>
</reference>
<dbReference type="EMBL" id="JAUSVM010000001">
    <property type="protein sequence ID" value="MDQ0425588.1"/>
    <property type="molecule type" value="Genomic_DNA"/>
</dbReference>
<dbReference type="PANTHER" id="PTHR45080:SF8">
    <property type="entry name" value="IG-LIKE DOMAIN-CONTAINING PROTEIN"/>
    <property type="match status" value="1"/>
</dbReference>